<evidence type="ECO:0000313" key="3">
    <source>
        <dbReference type="EMBL" id="GJD46748.1"/>
    </source>
</evidence>
<dbReference type="EMBL" id="BPQG01000088">
    <property type="protein sequence ID" value="GJD46748.1"/>
    <property type="molecule type" value="Genomic_DNA"/>
</dbReference>
<name>A0ABQ4QNA9_9HYPH</name>
<evidence type="ECO:0000259" key="2">
    <source>
        <dbReference type="Pfam" id="PF00561"/>
    </source>
</evidence>
<evidence type="ECO:0000256" key="1">
    <source>
        <dbReference type="SAM" id="MobiDB-lite"/>
    </source>
</evidence>
<dbReference type="InterPro" id="IPR050266">
    <property type="entry name" value="AB_hydrolase_sf"/>
</dbReference>
<gene>
    <name evidence="3" type="ORF">AFCDBAGC_4632</name>
</gene>
<organism evidence="3 4">
    <name type="scientific">Methylobacterium cerastii</name>
    <dbReference type="NCBI Taxonomy" id="932741"/>
    <lineage>
        <taxon>Bacteria</taxon>
        <taxon>Pseudomonadati</taxon>
        <taxon>Pseudomonadota</taxon>
        <taxon>Alphaproteobacteria</taxon>
        <taxon>Hyphomicrobiales</taxon>
        <taxon>Methylobacteriaceae</taxon>
        <taxon>Methylobacterium</taxon>
    </lineage>
</organism>
<protein>
    <recommendedName>
        <fullName evidence="2">AB hydrolase-1 domain-containing protein</fullName>
    </recommendedName>
</protein>
<dbReference type="PANTHER" id="PTHR43798:SF33">
    <property type="entry name" value="HYDROLASE, PUTATIVE (AFU_ORTHOLOGUE AFUA_2G14860)-RELATED"/>
    <property type="match status" value="1"/>
</dbReference>
<keyword evidence="4" id="KW-1185">Reference proteome</keyword>
<feature type="region of interest" description="Disordered" evidence="1">
    <location>
        <begin position="1"/>
        <end position="22"/>
    </location>
</feature>
<dbReference type="SUPFAM" id="SSF53474">
    <property type="entry name" value="alpha/beta-Hydrolases"/>
    <property type="match status" value="1"/>
</dbReference>
<reference evidence="3 4" key="1">
    <citation type="journal article" date="2021" name="Front. Microbiol.">
        <title>Comprehensive Comparative Genomics and Phenotyping of Methylobacterium Species.</title>
        <authorList>
            <person name="Alessa O."/>
            <person name="Ogura Y."/>
            <person name="Fujitani Y."/>
            <person name="Takami H."/>
            <person name="Hayashi T."/>
            <person name="Sahin N."/>
            <person name="Tani A."/>
        </authorList>
    </citation>
    <scope>NUCLEOTIDE SEQUENCE [LARGE SCALE GENOMIC DNA]</scope>
    <source>
        <strain evidence="3 4">DSM 23679</strain>
    </source>
</reference>
<feature type="domain" description="AB hydrolase-1" evidence="2">
    <location>
        <begin position="109"/>
        <end position="354"/>
    </location>
</feature>
<comment type="caution">
    <text evidence="3">The sequence shown here is derived from an EMBL/GenBank/DDBJ whole genome shotgun (WGS) entry which is preliminary data.</text>
</comment>
<dbReference type="Gene3D" id="3.40.50.1820">
    <property type="entry name" value="alpha/beta hydrolase"/>
    <property type="match status" value="1"/>
</dbReference>
<dbReference type="InterPro" id="IPR029058">
    <property type="entry name" value="AB_hydrolase_fold"/>
</dbReference>
<dbReference type="Proteomes" id="UP001055117">
    <property type="component" value="Unassembled WGS sequence"/>
</dbReference>
<accession>A0ABQ4QNA9</accession>
<dbReference type="InterPro" id="IPR000073">
    <property type="entry name" value="AB_hydrolase_1"/>
</dbReference>
<dbReference type="Pfam" id="PF00561">
    <property type="entry name" value="Abhydrolase_1"/>
    <property type="match status" value="1"/>
</dbReference>
<sequence>MPKPSKRTFLAEGRQTPAADTSAVPRREVFRGLAVLGLGLAAAPTQAREPAAPSIEREEFRVPTGEDGIELYVRNKRPAGQSRFAADRILLYVHGATYPASTAFDLPLAGLSMMDYLAGLGFDVYLVDLPGYGFSSRPKQMDQAAADNPPFMRTADAAKAVGVAVDFILKRRGVDKLDLMGWSWGTSTMGLYTTTHNDKVNRLVLYAPQWIAKAPPNLGTSGPLGAYRTVTRDSARDRWLKGVPEDKRGDLIPAGWFEQWADATWATDAVGAALSPPVLRAPNGVVADSQAYWQAGKPLYDPGEIRVPTLIIHAEWDADLPSYQAQEYFTKLTNVPYKRFVELGEGTHTVIMEKNRMQFFREVAAFLQEADPQALN</sequence>
<evidence type="ECO:0000313" key="4">
    <source>
        <dbReference type="Proteomes" id="UP001055117"/>
    </source>
</evidence>
<proteinExistence type="predicted"/>
<dbReference type="PANTHER" id="PTHR43798">
    <property type="entry name" value="MONOACYLGLYCEROL LIPASE"/>
    <property type="match status" value="1"/>
</dbReference>